<dbReference type="InterPro" id="IPR015919">
    <property type="entry name" value="Cadherin-like_sf"/>
</dbReference>
<dbReference type="InterPro" id="IPR032455">
    <property type="entry name" value="Cadherin_C"/>
</dbReference>
<reference evidence="16" key="2">
    <citation type="submission" date="2025-09" db="UniProtKB">
        <authorList>
            <consortium name="Ensembl"/>
        </authorList>
    </citation>
    <scope>IDENTIFICATION</scope>
</reference>
<dbReference type="AlphaFoldDB" id="A0A8D2JEA2"/>
<dbReference type="FunFam" id="2.60.40.60:FF:000002">
    <property type="entry name" value="Protocadherin alpha 2"/>
    <property type="match status" value="1"/>
</dbReference>
<dbReference type="GO" id="GO:0005509">
    <property type="term" value="F:calcium ion binding"/>
    <property type="evidence" value="ECO:0007669"/>
    <property type="project" value="UniProtKB-UniRule"/>
</dbReference>
<feature type="domain" description="Cadherin" evidence="15">
    <location>
        <begin position="132"/>
        <end position="240"/>
    </location>
</feature>
<dbReference type="PANTHER" id="PTHR24028">
    <property type="entry name" value="CADHERIN-87A"/>
    <property type="match status" value="1"/>
</dbReference>
<feature type="transmembrane region" description="Helical" evidence="13">
    <location>
        <begin position="685"/>
        <end position="708"/>
    </location>
</feature>
<dbReference type="PROSITE" id="PS50268">
    <property type="entry name" value="CADHERIN_2"/>
    <property type="match status" value="6"/>
</dbReference>
<keyword evidence="4 13" id="KW-0812">Transmembrane</keyword>
<proteinExistence type="predicted"/>
<keyword evidence="3" id="KW-1003">Cell membrane</keyword>
<feature type="signal peptide" evidence="14">
    <location>
        <begin position="1"/>
        <end position="27"/>
    </location>
</feature>
<dbReference type="InterPro" id="IPR013164">
    <property type="entry name" value="Cadherin_N"/>
</dbReference>
<dbReference type="OMA" id="IHITLMD"/>
<evidence type="ECO:0000313" key="16">
    <source>
        <dbReference type="Ensembl" id="ENSVKKP00000010582.1"/>
    </source>
</evidence>
<keyword evidence="11" id="KW-0325">Glycoprotein</keyword>
<comment type="subcellular location">
    <subcellularLocation>
        <location evidence="2">Cell membrane</location>
        <topology evidence="2">Single-pass type I membrane protein</topology>
    </subcellularLocation>
</comment>
<evidence type="ECO:0000256" key="10">
    <source>
        <dbReference type="ARBA" id="ARBA00023136"/>
    </source>
</evidence>
<dbReference type="PROSITE" id="PS00232">
    <property type="entry name" value="CADHERIN_1"/>
    <property type="match status" value="3"/>
</dbReference>
<dbReference type="FunFam" id="2.60.40.60:FF:000001">
    <property type="entry name" value="Protocadherin alpha 2"/>
    <property type="match status" value="1"/>
</dbReference>
<feature type="domain" description="Cadherin" evidence="15">
    <location>
        <begin position="23"/>
        <end position="131"/>
    </location>
</feature>
<dbReference type="Proteomes" id="UP000694545">
    <property type="component" value="Unplaced"/>
</dbReference>
<dbReference type="InterPro" id="IPR002126">
    <property type="entry name" value="Cadherin-like_dom"/>
</dbReference>
<evidence type="ECO:0000256" key="1">
    <source>
        <dbReference type="ARBA" id="ARBA00003436"/>
    </source>
</evidence>
<dbReference type="FunFam" id="2.60.40.60:FF:000018">
    <property type="entry name" value="Protocadherin gamma c3"/>
    <property type="match status" value="1"/>
</dbReference>
<feature type="domain" description="Cadherin" evidence="15">
    <location>
        <begin position="343"/>
        <end position="447"/>
    </location>
</feature>
<dbReference type="Pfam" id="PF00028">
    <property type="entry name" value="Cadherin"/>
    <property type="match status" value="5"/>
</dbReference>
<dbReference type="Ensembl" id="ENSVKKT00000010840.1">
    <property type="protein sequence ID" value="ENSVKKP00000010582.1"/>
    <property type="gene ID" value="ENSVKKG00000007442.1"/>
</dbReference>
<feature type="domain" description="Cadherin" evidence="15">
    <location>
        <begin position="574"/>
        <end position="678"/>
    </location>
</feature>
<keyword evidence="17" id="KW-1185">Reference proteome</keyword>
<evidence type="ECO:0000256" key="2">
    <source>
        <dbReference type="ARBA" id="ARBA00004251"/>
    </source>
</evidence>
<evidence type="ECO:0000256" key="13">
    <source>
        <dbReference type="SAM" id="Phobius"/>
    </source>
</evidence>
<dbReference type="FunFam" id="2.60.40.60:FF:000006">
    <property type="entry name" value="Protocadherin alpha 2"/>
    <property type="match status" value="1"/>
</dbReference>
<protein>
    <recommendedName>
        <fullName evidence="15">Cadherin domain-containing protein</fullName>
    </recommendedName>
</protein>
<reference evidence="16" key="1">
    <citation type="submission" date="2025-08" db="UniProtKB">
        <authorList>
            <consortium name="Ensembl"/>
        </authorList>
    </citation>
    <scope>IDENTIFICATION</scope>
</reference>
<evidence type="ECO:0000256" key="14">
    <source>
        <dbReference type="SAM" id="SignalP"/>
    </source>
</evidence>
<dbReference type="Gene3D" id="2.60.40.60">
    <property type="entry name" value="Cadherins"/>
    <property type="match status" value="6"/>
</dbReference>
<dbReference type="InterPro" id="IPR020894">
    <property type="entry name" value="Cadherin_CS"/>
</dbReference>
<name>A0A8D2JEA2_VARKO</name>
<evidence type="ECO:0000256" key="6">
    <source>
        <dbReference type="ARBA" id="ARBA00022737"/>
    </source>
</evidence>
<evidence type="ECO:0000256" key="7">
    <source>
        <dbReference type="ARBA" id="ARBA00022837"/>
    </source>
</evidence>
<dbReference type="SMART" id="SM00112">
    <property type="entry name" value="CA"/>
    <property type="match status" value="6"/>
</dbReference>
<dbReference type="PANTHER" id="PTHR24028:SF234">
    <property type="entry name" value="PROTOCADHERIN GAMMA-A3"/>
    <property type="match status" value="1"/>
</dbReference>
<dbReference type="FunFam" id="2.60.40.60:FF:000004">
    <property type="entry name" value="Protocadherin 1 gamma 2"/>
    <property type="match status" value="1"/>
</dbReference>
<evidence type="ECO:0000256" key="4">
    <source>
        <dbReference type="ARBA" id="ARBA00022692"/>
    </source>
</evidence>
<evidence type="ECO:0000313" key="17">
    <source>
        <dbReference type="Proteomes" id="UP000694545"/>
    </source>
</evidence>
<feature type="chain" id="PRO_5034282567" description="Cadherin domain-containing protein" evidence="14">
    <location>
        <begin position="28"/>
        <end position="847"/>
    </location>
</feature>
<keyword evidence="5 14" id="KW-0732">Signal</keyword>
<keyword evidence="7 12" id="KW-0106">Calcium</keyword>
<dbReference type="Pfam" id="PF16492">
    <property type="entry name" value="Cadherin_C_2"/>
    <property type="match status" value="1"/>
</dbReference>
<feature type="domain" description="Cadherin" evidence="15">
    <location>
        <begin position="448"/>
        <end position="557"/>
    </location>
</feature>
<evidence type="ECO:0000256" key="8">
    <source>
        <dbReference type="ARBA" id="ARBA00022889"/>
    </source>
</evidence>
<dbReference type="InterPro" id="IPR050174">
    <property type="entry name" value="Protocadherin/Cadherin-CA"/>
</dbReference>
<accession>A0A8D2JEA2</accession>
<evidence type="ECO:0000256" key="5">
    <source>
        <dbReference type="ARBA" id="ARBA00022729"/>
    </source>
</evidence>
<keyword evidence="9 13" id="KW-1133">Transmembrane helix</keyword>
<dbReference type="PRINTS" id="PR00205">
    <property type="entry name" value="CADHERIN"/>
</dbReference>
<comment type="function">
    <text evidence="1">Potential calcium-dependent cell-adhesion protein. May be involved in the establishment and maintenance of specific neuronal connections in the brain.</text>
</comment>
<dbReference type="Pfam" id="PF08266">
    <property type="entry name" value="Cadherin_2"/>
    <property type="match status" value="1"/>
</dbReference>
<evidence type="ECO:0000256" key="12">
    <source>
        <dbReference type="PROSITE-ProRule" id="PRU00043"/>
    </source>
</evidence>
<dbReference type="GO" id="GO:0007156">
    <property type="term" value="P:homophilic cell adhesion via plasma membrane adhesion molecules"/>
    <property type="evidence" value="ECO:0007669"/>
    <property type="project" value="InterPro"/>
</dbReference>
<evidence type="ECO:0000259" key="15">
    <source>
        <dbReference type="PROSITE" id="PS50268"/>
    </source>
</evidence>
<feature type="domain" description="Cadherin" evidence="15">
    <location>
        <begin position="241"/>
        <end position="342"/>
    </location>
</feature>
<evidence type="ECO:0000256" key="9">
    <source>
        <dbReference type="ARBA" id="ARBA00022989"/>
    </source>
</evidence>
<dbReference type="SUPFAM" id="SSF49313">
    <property type="entry name" value="Cadherin-like"/>
    <property type="match status" value="6"/>
</dbReference>
<organism evidence="16 17">
    <name type="scientific">Varanus komodoensis</name>
    <name type="common">Komodo dragon</name>
    <dbReference type="NCBI Taxonomy" id="61221"/>
    <lineage>
        <taxon>Eukaryota</taxon>
        <taxon>Metazoa</taxon>
        <taxon>Chordata</taxon>
        <taxon>Craniata</taxon>
        <taxon>Vertebrata</taxon>
        <taxon>Euteleostomi</taxon>
        <taxon>Lepidosauria</taxon>
        <taxon>Squamata</taxon>
        <taxon>Bifurcata</taxon>
        <taxon>Unidentata</taxon>
        <taxon>Episquamata</taxon>
        <taxon>Toxicofera</taxon>
        <taxon>Anguimorpha</taxon>
        <taxon>Paleoanguimorpha</taxon>
        <taxon>Varanoidea</taxon>
        <taxon>Varanidae</taxon>
        <taxon>Varanus</taxon>
    </lineage>
</organism>
<dbReference type="FunFam" id="2.60.40.60:FF:000129">
    <property type="entry name" value="protocadherin alpha-C2 isoform X1"/>
    <property type="match status" value="1"/>
</dbReference>
<evidence type="ECO:0000256" key="3">
    <source>
        <dbReference type="ARBA" id="ARBA00022475"/>
    </source>
</evidence>
<evidence type="ECO:0000256" key="11">
    <source>
        <dbReference type="ARBA" id="ARBA00023180"/>
    </source>
</evidence>
<keyword evidence="6" id="KW-0677">Repeat</keyword>
<keyword evidence="10 13" id="KW-0472">Membrane</keyword>
<sequence length="847" mass="92778">FLRRLRRTNLRILLCFLLATAWESASGQIYYSIPEEMAKGSFIGDIAKDFGLDIKDLSSGEVQMISRGMKQYFALDLRNGLLLVNEVIDREEICHQMEKCLLNVEILVKDKVKFFMITVEIADINDNSPTFPIEELELKIAENSGLRTRFLLPEAQDPDLGTNSLQSYELSSNKHFSLDVQPGVDGVKYAELVLEQLLDREEKKMHQLFLTAADKGQPPRSGTVRICVTVTDVNDNAPIFSRSLYEVNIVENILKGSHVLMLNASDLDEGVNSNIMYSFRKISEKASKAFHLDPTTGQILVTGNIDFEDSKSHEMEVQAQDGAGLSTLLIQLIDVNDNAPKITVTTIFNSIREGSSPGTVVALLNIQDKDIGENGEVICSVPANLPFHLKKSFDNYYHLMTDRTLDREEISKYDITITATDKGNPPLSATAIIFLEISDVNDNAPVFGKTQYTSYISENNPRGESVCYMQANDPDFMENATVTFSIIEGSISNFALSSYLSINSETGVIYALQSFDYERFKEISFQVKAQDGGSPPLSSNVSVTLFILDQNDNAPEILYPSPPTDGSTGLELAPRSSEPGYLVMKVVAVDADSGQNAWLSYQLAKATEPGLFAMGLHTGEVQTVRHFLEKDALRQILVVLVKDNGQPPLSASITVTIVLADSIPEVLSDISNIAAPVDSQSGLTFYLAIAVTFVSCLFFAFLLMLLALRLRSWRNSQLCDNGSVHFNGTPVSQFVGIDGVRAFLQSYCQEVSLTSGSRKSQVLFPVGSCTNTLTPQQGPDNLGPLLIASEPGTTMEGATGFQVSSGISMLLFCSPISEVCVSFVTGCMCGDTGQLTLLSIPSLDIET</sequence>
<keyword evidence="8" id="KW-0130">Cell adhesion</keyword>
<dbReference type="CDD" id="cd11304">
    <property type="entry name" value="Cadherin_repeat"/>
    <property type="match status" value="5"/>
</dbReference>
<dbReference type="GO" id="GO:0005886">
    <property type="term" value="C:plasma membrane"/>
    <property type="evidence" value="ECO:0007669"/>
    <property type="project" value="UniProtKB-SubCell"/>
</dbReference>